<dbReference type="OrthoDB" id="1490890at2"/>
<comment type="caution">
    <text evidence="5">The sequence shown here is derived from an EMBL/GenBank/DDBJ whole genome shotgun (WGS) entry which is preliminary data.</text>
</comment>
<evidence type="ECO:0000259" key="2">
    <source>
        <dbReference type="Pfam" id="PF12081"/>
    </source>
</evidence>
<evidence type="ECO:0000313" key="5">
    <source>
        <dbReference type="EMBL" id="PZX15930.1"/>
    </source>
</evidence>
<evidence type="ECO:0000259" key="3">
    <source>
        <dbReference type="Pfam" id="PF21601"/>
    </source>
</evidence>
<dbReference type="NCBIfam" id="TIGR03517">
    <property type="entry name" value="GldM_gliding"/>
    <property type="match status" value="1"/>
</dbReference>
<dbReference type="InterPro" id="IPR048405">
    <property type="entry name" value="GldM_Ig-like-1"/>
</dbReference>
<evidence type="ECO:0000313" key="6">
    <source>
        <dbReference type="Proteomes" id="UP000249239"/>
    </source>
</evidence>
<dbReference type="Pfam" id="PF21602">
    <property type="entry name" value="GldM_3rd"/>
    <property type="match status" value="1"/>
</dbReference>
<feature type="domain" description="Gliding motility-associated protein GldM C-terminal" evidence="1">
    <location>
        <begin position="410"/>
        <end position="507"/>
    </location>
</feature>
<evidence type="ECO:0000259" key="1">
    <source>
        <dbReference type="Pfam" id="PF12080"/>
    </source>
</evidence>
<reference evidence="5 6" key="1">
    <citation type="submission" date="2018-06" db="EMBL/GenBank/DDBJ databases">
        <title>Genomic Encyclopedia of Archaeal and Bacterial Type Strains, Phase II (KMG-II): from individual species to whole genera.</title>
        <authorList>
            <person name="Goeker M."/>
        </authorList>
    </citation>
    <scope>NUCLEOTIDE SEQUENCE [LARGE SCALE GENOMIC DNA]</scope>
    <source>
        <strain evidence="5 6">DSM 6779</strain>
    </source>
</reference>
<dbReference type="EMBL" id="QKZK01000015">
    <property type="protein sequence ID" value="PZX15930.1"/>
    <property type="molecule type" value="Genomic_DNA"/>
</dbReference>
<dbReference type="InterPro" id="IPR048406">
    <property type="entry name" value="GldM_Ig-like-2"/>
</dbReference>
<dbReference type="Pfam" id="PF12081">
    <property type="entry name" value="GldM_1st"/>
    <property type="match status" value="1"/>
</dbReference>
<accession>A0A2W7N777</accession>
<feature type="domain" description="Gliding motility-associated protein GldM second immunoglobulin-like" evidence="4">
    <location>
        <begin position="325"/>
        <end position="407"/>
    </location>
</feature>
<name>A0A2W7N777_9BACT</name>
<proteinExistence type="predicted"/>
<dbReference type="InterPro" id="IPR022720">
    <property type="entry name" value="Motility-assoc_prot_GldM_N"/>
</dbReference>
<feature type="domain" description="Gliding motility-associated protein GldM N-terminal" evidence="2">
    <location>
        <begin position="33"/>
        <end position="222"/>
    </location>
</feature>
<organism evidence="5 6">
    <name type="scientific">Breznakibacter xylanolyticus</name>
    <dbReference type="NCBI Taxonomy" id="990"/>
    <lineage>
        <taxon>Bacteria</taxon>
        <taxon>Pseudomonadati</taxon>
        <taxon>Bacteroidota</taxon>
        <taxon>Bacteroidia</taxon>
        <taxon>Marinilabiliales</taxon>
        <taxon>Marinilabiliaceae</taxon>
        <taxon>Breznakibacter</taxon>
    </lineage>
</organism>
<dbReference type="Proteomes" id="UP000249239">
    <property type="component" value="Unassembled WGS sequence"/>
</dbReference>
<gene>
    <name evidence="5" type="ORF">LX69_02124</name>
</gene>
<dbReference type="AlphaFoldDB" id="A0A2W7N777"/>
<dbReference type="InterPro" id="IPR022719">
    <property type="entry name" value="Motility-assoc_prot_GldM_C"/>
</dbReference>
<dbReference type="Pfam" id="PF12080">
    <property type="entry name" value="GldM_4th"/>
    <property type="match status" value="1"/>
</dbReference>
<dbReference type="RefSeq" id="WP_111445966.1">
    <property type="nucleotide sequence ID" value="NZ_QKZK01000015.1"/>
</dbReference>
<feature type="domain" description="Gliding motility-associated protein GldM first immunoglobulin-like" evidence="3">
    <location>
        <begin position="226"/>
        <end position="321"/>
    </location>
</feature>
<dbReference type="InterPro" id="IPR019859">
    <property type="entry name" value="Motility-assoc_prot_GldM"/>
</dbReference>
<dbReference type="Pfam" id="PF21601">
    <property type="entry name" value="GldM_2nd"/>
    <property type="match status" value="1"/>
</dbReference>
<evidence type="ECO:0000259" key="4">
    <source>
        <dbReference type="Pfam" id="PF21602"/>
    </source>
</evidence>
<protein>
    <submittedName>
        <fullName evidence="5">Gliding motility-associated protein GldM</fullName>
    </submittedName>
</protein>
<sequence length="515" mass="55893">MSGGNCPETPRQKMIGMMYLFLTAMLALNVSGELLKAFELVDKSIQQSVSTVEKKCGILYGDLQNAAVVNPRATQSWENAQKIRVAADELVKQINDLKLYMVQKVSDDPNATPDNYTGADNQDIAAQVMIVEQGGDRSKQLKAKINELKDMLLGYIETDSVLRSNVSAMLSTSDPTAKEGIQRSWESEKFEHLPMSASLALMSKLTSDVRNAEADVLRYLLSKNDEGTFKFNKIEPLVIANSKVVIRGGEFLAQVMVAASDSTADTKIKVNGSDIPVEKGIGLLRVPASSTGKKPINAEIQLFGPDGTPKTYTVKSEYEVIDPMVVISPTKMNVFYEGVENPVTISAPGANSNQLSISMTNATFTKKGDGYMVRVKPGTAGGKSTISVSADIDGKKRNLGSMDFRIKRIPAPIAKVAGKSEGKISKSLLLEQTGVFAEMEDFDFELEYNVTRFVVSAVKNGYSVDEPSTNNRFTPAQKELIRSLGRGSKVFITEIRAVGPDKVSKALGGISLTLD</sequence>
<keyword evidence="6" id="KW-1185">Reference proteome</keyword>